<evidence type="ECO:0000256" key="13">
    <source>
        <dbReference type="PIRSR" id="PIRSR001400-1"/>
    </source>
</evidence>
<comment type="caution">
    <text evidence="18">The sequence shown here is derived from an EMBL/GenBank/DDBJ whole genome shotgun (WGS) entry which is preliminary data.</text>
</comment>
<evidence type="ECO:0000256" key="12">
    <source>
        <dbReference type="HAMAP-Rule" id="MF_00318"/>
    </source>
</evidence>
<evidence type="ECO:0000259" key="17">
    <source>
        <dbReference type="SMART" id="SM01193"/>
    </source>
</evidence>
<dbReference type="EMBL" id="VICD02000109">
    <property type="protein sequence ID" value="KAB8192116.1"/>
    <property type="molecule type" value="Genomic_DNA"/>
</dbReference>
<accession>A0A508ARR5</accession>
<dbReference type="GO" id="GO:0004634">
    <property type="term" value="F:phosphopyruvate hydratase activity"/>
    <property type="evidence" value="ECO:0007669"/>
    <property type="project" value="UniProtKB-UniRule"/>
</dbReference>
<sequence>MTQIAKVHAREILDSRGNPTLEAEVTLADGSFGRAMVPSGASTGTKEAVELRDGDKTRYLGKGVRQAVENVNTAIAKALEGFDAADQAGLDRRLIDLDGTENKGRLGANALLGVSLANAHAVAASRRLPLWQSLIEVDAAIRGAAAPASGTPARPSVAGRSQAQPLPIGQRPSAPALPVPMMNIINGGAHADNNVDLQEFMILPVGMDSFSEALRAGTEVFHALKSVLKGHGLSTAVGDEGGFAPDLRSNEEALETILEAIGKAGYKAGEDILLGLDVASSEFFDNGKYNLTGEGKRLTPDQFVDFLGNWCAQYPIITIEDGMAEDDWSGWKQLTEALGNKVQLVGDDLFVTNPKIFREGIERGVGNAILIKVNQIGTLTETLEAIAMADANRYAAVVSHRSGETEDTTIADIAVATSATQIKTGSLSRSDRVAKYNQLLRIEEQLALMNPGAAAKYAGRSAFVSLNK</sequence>
<dbReference type="FunFam" id="3.30.390.10:FF:000001">
    <property type="entry name" value="Enolase"/>
    <property type="match status" value="1"/>
</dbReference>
<feature type="active site" description="Proton acceptor" evidence="12 13">
    <location>
        <position position="372"/>
    </location>
</feature>
<feature type="binding site" evidence="12 15">
    <location>
        <position position="277"/>
    </location>
    <ligand>
        <name>Mg(2+)</name>
        <dbReference type="ChEBI" id="CHEBI:18420"/>
    </ligand>
</feature>
<keyword evidence="7 12" id="KW-0479">Metal-binding</keyword>
<evidence type="ECO:0000259" key="16">
    <source>
        <dbReference type="SMART" id="SM01192"/>
    </source>
</evidence>
<feature type="binding site" evidence="12">
    <location>
        <position position="402"/>
    </location>
    <ligand>
        <name>(2R)-2-phosphoglycerate</name>
        <dbReference type="ChEBI" id="CHEBI:58289"/>
    </ligand>
</feature>
<dbReference type="PROSITE" id="PS00164">
    <property type="entry name" value="ENOLASE"/>
    <property type="match status" value="1"/>
</dbReference>
<dbReference type="InterPro" id="IPR020809">
    <property type="entry name" value="Enolase_CS"/>
</dbReference>
<dbReference type="PRINTS" id="PR00148">
    <property type="entry name" value="ENOLASE"/>
</dbReference>
<dbReference type="SMART" id="SM01192">
    <property type="entry name" value="Enolase_C"/>
    <property type="match status" value="1"/>
</dbReference>
<dbReference type="Pfam" id="PF00113">
    <property type="entry name" value="Enolase_C"/>
    <property type="match status" value="1"/>
</dbReference>
<dbReference type="GO" id="GO:0000287">
    <property type="term" value="F:magnesium ion binding"/>
    <property type="evidence" value="ECO:0007669"/>
    <property type="project" value="UniProtKB-UniRule"/>
</dbReference>
<dbReference type="PANTHER" id="PTHR11902">
    <property type="entry name" value="ENOLASE"/>
    <property type="match status" value="1"/>
</dbReference>
<dbReference type="Proteomes" id="UP000320431">
    <property type="component" value="Unassembled WGS sequence"/>
</dbReference>
<dbReference type="PANTHER" id="PTHR11902:SF1">
    <property type="entry name" value="ENOLASE"/>
    <property type="match status" value="1"/>
</dbReference>
<evidence type="ECO:0000256" key="9">
    <source>
        <dbReference type="ARBA" id="ARBA00023152"/>
    </source>
</evidence>
<name>A0A508ARR5_9GAMM</name>
<dbReference type="SUPFAM" id="SSF51604">
    <property type="entry name" value="Enolase C-terminal domain-like"/>
    <property type="match status" value="1"/>
</dbReference>
<dbReference type="PIRSF" id="PIRSF001400">
    <property type="entry name" value="Enolase"/>
    <property type="match status" value="1"/>
</dbReference>
<gene>
    <name evidence="12" type="primary">eno</name>
    <name evidence="18" type="ORF">FKV24_007430</name>
</gene>
<feature type="active site" description="Proton donor" evidence="12 13">
    <location>
        <position position="240"/>
    </location>
</feature>
<dbReference type="GO" id="GO:0006096">
    <property type="term" value="P:glycolytic process"/>
    <property type="evidence" value="ECO:0007669"/>
    <property type="project" value="UniProtKB-UniRule"/>
</dbReference>
<evidence type="ECO:0000256" key="2">
    <source>
        <dbReference type="ARBA" id="ARBA00009604"/>
    </source>
</evidence>
<dbReference type="GO" id="GO:0005576">
    <property type="term" value="C:extracellular region"/>
    <property type="evidence" value="ECO:0007669"/>
    <property type="project" value="UniProtKB-SubCell"/>
</dbReference>
<evidence type="ECO:0000256" key="14">
    <source>
        <dbReference type="PIRSR" id="PIRSR001400-2"/>
    </source>
</evidence>
<reference evidence="18 19" key="1">
    <citation type="submission" date="2019-10" db="EMBL/GenBank/DDBJ databases">
        <title>Lysobacter alkalisoli sp. nov., isolated from saline-alkaline soil.</title>
        <authorList>
            <person name="Sun J.-Q."/>
        </authorList>
    </citation>
    <scope>NUCLEOTIDE SEQUENCE [LARGE SCALE GENOMIC DNA]</scope>
    <source>
        <strain evidence="18 19">KCTC 42381</strain>
    </source>
</reference>
<proteinExistence type="inferred from homology"/>
<feature type="binding site" evidence="12">
    <location>
        <position position="401"/>
    </location>
    <ligand>
        <name>(2R)-2-phosphoglycerate</name>
        <dbReference type="ChEBI" id="CHEBI:58289"/>
    </ligand>
</feature>
<dbReference type="InterPro" id="IPR000941">
    <property type="entry name" value="Enolase"/>
</dbReference>
<evidence type="ECO:0000256" key="4">
    <source>
        <dbReference type="ARBA" id="ARBA00017068"/>
    </source>
</evidence>
<protein>
    <recommendedName>
        <fullName evidence="4 12">Enolase</fullName>
        <ecNumber evidence="3 12">4.2.1.11</ecNumber>
    </recommendedName>
    <alternativeName>
        <fullName evidence="12">2-phospho-D-glycerate hydro-lyase</fullName>
    </alternativeName>
    <alternativeName>
        <fullName evidence="12">2-phosphoglycerate dehydratase</fullName>
    </alternativeName>
</protein>
<evidence type="ECO:0000256" key="3">
    <source>
        <dbReference type="ARBA" id="ARBA00012058"/>
    </source>
</evidence>
<keyword evidence="9 12" id="KW-0324">Glycolysis</keyword>
<dbReference type="GO" id="GO:0009986">
    <property type="term" value="C:cell surface"/>
    <property type="evidence" value="ECO:0007669"/>
    <property type="project" value="UniProtKB-SubCell"/>
</dbReference>
<dbReference type="UniPathway" id="UPA00109">
    <property type="reaction ID" value="UER00187"/>
</dbReference>
<feature type="binding site" evidence="12 15">
    <location>
        <position position="320"/>
    </location>
    <ligand>
        <name>Mg(2+)</name>
        <dbReference type="ChEBI" id="CHEBI:18420"/>
    </ligand>
</feature>
<keyword evidence="18" id="KW-0670">Pyruvate</keyword>
<comment type="cofactor">
    <cofactor evidence="15">
        <name>Mg(2+)</name>
        <dbReference type="ChEBI" id="CHEBI:18420"/>
    </cofactor>
    <text evidence="15">Mg(2+) is required for catalysis and for stabilizing the dimer.</text>
</comment>
<feature type="binding site" evidence="14">
    <location>
        <position position="199"/>
    </location>
    <ligand>
        <name>substrate</name>
    </ligand>
</feature>
<dbReference type="AlphaFoldDB" id="A0A508ARR5"/>
<dbReference type="SFLD" id="SFLDG00178">
    <property type="entry name" value="enolase"/>
    <property type="match status" value="1"/>
</dbReference>
<evidence type="ECO:0000313" key="19">
    <source>
        <dbReference type="Proteomes" id="UP000320431"/>
    </source>
</evidence>
<feature type="binding site" evidence="12">
    <location>
        <position position="423"/>
    </location>
    <ligand>
        <name>(2R)-2-phosphoglycerate</name>
        <dbReference type="ChEBI" id="CHEBI:58289"/>
    </ligand>
</feature>
<feature type="binding site" evidence="14">
    <location>
        <begin position="399"/>
        <end position="402"/>
    </location>
    <ligand>
        <name>substrate</name>
    </ligand>
</feature>
<evidence type="ECO:0000256" key="6">
    <source>
        <dbReference type="ARBA" id="ARBA00022525"/>
    </source>
</evidence>
<dbReference type="FunFam" id="3.20.20.120:FF:000001">
    <property type="entry name" value="Enolase"/>
    <property type="match status" value="1"/>
</dbReference>
<feature type="domain" description="Enolase N-terminal" evidence="17">
    <location>
        <begin position="4"/>
        <end position="134"/>
    </location>
</feature>
<dbReference type="InterPro" id="IPR036849">
    <property type="entry name" value="Enolase-like_C_sf"/>
</dbReference>
<evidence type="ECO:0000256" key="5">
    <source>
        <dbReference type="ARBA" id="ARBA00022490"/>
    </source>
</evidence>
<dbReference type="InterPro" id="IPR020811">
    <property type="entry name" value="Enolase_N"/>
</dbReference>
<feature type="domain" description="Enolase C-terminal TIM barrel" evidence="16">
    <location>
        <begin position="174"/>
        <end position="465"/>
    </location>
</feature>
<keyword evidence="5 12" id="KW-0963">Cytoplasm</keyword>
<feature type="binding site" evidence="12 15">
    <location>
        <position position="347"/>
    </location>
    <ligand>
        <name>Mg(2+)</name>
        <dbReference type="ChEBI" id="CHEBI:18420"/>
    </ligand>
</feature>
<comment type="pathway">
    <text evidence="1 12">Carbohydrate degradation; glycolysis; pyruvate from D-glyceraldehyde 3-phosphate: step 4/5.</text>
</comment>
<keyword evidence="6 12" id="KW-0964">Secreted</keyword>
<dbReference type="SFLD" id="SFLDS00001">
    <property type="entry name" value="Enolase"/>
    <property type="match status" value="1"/>
</dbReference>
<dbReference type="Gene3D" id="3.30.390.10">
    <property type="entry name" value="Enolase-like, N-terminal domain"/>
    <property type="match status" value="1"/>
</dbReference>
<feature type="binding site" evidence="12">
    <location>
        <position position="372"/>
    </location>
    <ligand>
        <name>(2R)-2-phosphoglycerate</name>
        <dbReference type="ChEBI" id="CHEBI:58289"/>
    </ligand>
</feature>
<dbReference type="NCBIfam" id="TIGR01060">
    <property type="entry name" value="eno"/>
    <property type="match status" value="1"/>
</dbReference>
<comment type="function">
    <text evidence="11 12">Catalyzes the reversible conversion of 2-phosphoglycerate (2-PG) into phosphoenolpyruvate (PEP). It is essential for the degradation of carbohydrates via glycolysis.</text>
</comment>
<dbReference type="Pfam" id="PF03952">
    <property type="entry name" value="Enolase_N"/>
    <property type="match status" value="1"/>
</dbReference>
<comment type="subcellular location">
    <subcellularLocation>
        <location evidence="12">Cytoplasm</location>
    </subcellularLocation>
    <subcellularLocation>
        <location evidence="12">Secreted</location>
    </subcellularLocation>
    <subcellularLocation>
        <location evidence="12">Cell surface</location>
    </subcellularLocation>
    <text evidence="12">Fractions of enolase are present in both the cytoplasm and on the cell surface.</text>
</comment>
<dbReference type="SUPFAM" id="SSF54826">
    <property type="entry name" value="Enolase N-terminal domain-like"/>
    <property type="match status" value="1"/>
</dbReference>
<feature type="binding site" evidence="14">
    <location>
        <position position="320"/>
    </location>
    <ligand>
        <name>substrate</name>
    </ligand>
</feature>
<evidence type="ECO:0000256" key="15">
    <source>
        <dbReference type="PIRSR" id="PIRSR001400-3"/>
    </source>
</evidence>
<dbReference type="InterPro" id="IPR029017">
    <property type="entry name" value="Enolase-like_N"/>
</dbReference>
<feature type="binding site" evidence="14">
    <location>
        <position position="423"/>
    </location>
    <ligand>
        <name>substrate</name>
    </ligand>
</feature>
<dbReference type="RefSeq" id="WP_141481925.1">
    <property type="nucleotide sequence ID" value="NZ_VICD02000109.1"/>
</dbReference>
<feature type="binding site" evidence="14">
    <location>
        <position position="190"/>
    </location>
    <ligand>
        <name>substrate</name>
    </ligand>
</feature>
<evidence type="ECO:0000256" key="7">
    <source>
        <dbReference type="ARBA" id="ARBA00022723"/>
    </source>
</evidence>
<keyword evidence="8 12" id="KW-0460">Magnesium</keyword>
<evidence type="ECO:0000256" key="11">
    <source>
        <dbReference type="ARBA" id="ARBA00045763"/>
    </source>
</evidence>
<evidence type="ECO:0000313" key="18">
    <source>
        <dbReference type="EMBL" id="KAB8192116.1"/>
    </source>
</evidence>
<comment type="similarity">
    <text evidence="2 12">Belongs to the enolase family.</text>
</comment>
<dbReference type="HAMAP" id="MF_00318">
    <property type="entry name" value="Enolase"/>
    <property type="match status" value="1"/>
</dbReference>
<evidence type="ECO:0000256" key="8">
    <source>
        <dbReference type="ARBA" id="ARBA00022842"/>
    </source>
</evidence>
<keyword evidence="10 12" id="KW-0456">Lyase</keyword>
<dbReference type="SMART" id="SM01193">
    <property type="entry name" value="Enolase_N"/>
    <property type="match status" value="1"/>
</dbReference>
<organism evidence="18 19">
    <name type="scientific">Marilutibacter maris</name>
    <dbReference type="NCBI Taxonomy" id="1605891"/>
    <lineage>
        <taxon>Bacteria</taxon>
        <taxon>Pseudomonadati</taxon>
        <taxon>Pseudomonadota</taxon>
        <taxon>Gammaproteobacteria</taxon>
        <taxon>Lysobacterales</taxon>
        <taxon>Lysobacteraceae</taxon>
        <taxon>Marilutibacter</taxon>
    </lineage>
</organism>
<feature type="binding site" evidence="12">
    <location>
        <position position="198"/>
    </location>
    <ligand>
        <name>(2R)-2-phosphoglycerate</name>
        <dbReference type="ChEBI" id="CHEBI:58289"/>
    </ligand>
</feature>
<dbReference type="GO" id="GO:0000015">
    <property type="term" value="C:phosphopyruvate hydratase complex"/>
    <property type="evidence" value="ECO:0007669"/>
    <property type="project" value="InterPro"/>
</dbReference>
<feature type="binding site" evidence="14">
    <location>
        <position position="347"/>
    </location>
    <ligand>
        <name>substrate</name>
    </ligand>
</feature>
<dbReference type="CDD" id="cd03313">
    <property type="entry name" value="enolase"/>
    <property type="match status" value="1"/>
</dbReference>
<comment type="catalytic activity">
    <reaction evidence="12">
        <text>(2R)-2-phosphoglycerate = phosphoenolpyruvate + H2O</text>
        <dbReference type="Rhea" id="RHEA:10164"/>
        <dbReference type="ChEBI" id="CHEBI:15377"/>
        <dbReference type="ChEBI" id="CHEBI:58289"/>
        <dbReference type="ChEBI" id="CHEBI:58702"/>
        <dbReference type="EC" id="4.2.1.11"/>
    </reaction>
</comment>
<evidence type="ECO:0000256" key="1">
    <source>
        <dbReference type="ARBA" id="ARBA00005031"/>
    </source>
</evidence>
<dbReference type="Gene3D" id="3.20.20.120">
    <property type="entry name" value="Enolase-like C-terminal domain"/>
    <property type="match status" value="1"/>
</dbReference>
<comment type="cofactor">
    <cofactor evidence="12">
        <name>Mg(2+)</name>
        <dbReference type="ChEBI" id="CHEBI:18420"/>
    </cofactor>
    <text evidence="12">Binds a second Mg(2+) ion via substrate during catalysis.</text>
</comment>
<dbReference type="EC" id="4.2.1.11" evidence="3 12"/>
<dbReference type="InterPro" id="IPR020810">
    <property type="entry name" value="Enolase_C"/>
</dbReference>
<comment type="subunit">
    <text evidence="12">Component of the RNA degradosome, a multiprotein complex involved in RNA processing and mRNA degradation.</text>
</comment>
<evidence type="ECO:0000256" key="10">
    <source>
        <dbReference type="ARBA" id="ARBA00023239"/>
    </source>
</evidence>